<dbReference type="Proteomes" id="UP000183567">
    <property type="component" value="Unassembled WGS sequence"/>
</dbReference>
<evidence type="ECO:0000256" key="3">
    <source>
        <dbReference type="ARBA" id="ARBA00022602"/>
    </source>
</evidence>
<feature type="domain" description="Prenyltransferase alpha-alpha toroid" evidence="8">
    <location>
        <begin position="9"/>
        <end position="357"/>
    </location>
</feature>
<dbReference type="SUPFAM" id="SSF48239">
    <property type="entry name" value="Terpenoid cyclases/Protein prenyltransferases"/>
    <property type="match status" value="1"/>
</dbReference>
<dbReference type="Gene3D" id="1.50.10.20">
    <property type="match status" value="1"/>
</dbReference>
<evidence type="ECO:0000256" key="4">
    <source>
        <dbReference type="ARBA" id="ARBA00022679"/>
    </source>
</evidence>
<dbReference type="GO" id="GO:0004662">
    <property type="term" value="F:CAAX-protein geranylgeranyltransferase activity"/>
    <property type="evidence" value="ECO:0007669"/>
    <property type="project" value="TreeGrafter"/>
</dbReference>
<dbReference type="InterPro" id="IPR001330">
    <property type="entry name" value="Prenyltrans"/>
</dbReference>
<evidence type="ECO:0000256" key="7">
    <source>
        <dbReference type="ARBA" id="ARBA00022833"/>
    </source>
</evidence>
<name>A0A1J8QY06_9AGAM</name>
<proteinExistence type="inferred from homology"/>
<dbReference type="InterPro" id="IPR045089">
    <property type="entry name" value="PGGT1B-like"/>
</dbReference>
<keyword evidence="5" id="KW-0479">Metal-binding</keyword>
<dbReference type="STRING" id="180088.A0A1J8QY06"/>
<comment type="caution">
    <text evidence="9">The sequence shown here is derived from an EMBL/GenBank/DDBJ whole genome shotgun (WGS) entry which is preliminary data.</text>
</comment>
<gene>
    <name evidence="9" type="ORF">AZE42_04956</name>
</gene>
<organism evidence="9 10">
    <name type="scientific">Rhizopogon vesiculosus</name>
    <dbReference type="NCBI Taxonomy" id="180088"/>
    <lineage>
        <taxon>Eukaryota</taxon>
        <taxon>Fungi</taxon>
        <taxon>Dikarya</taxon>
        <taxon>Basidiomycota</taxon>
        <taxon>Agaricomycotina</taxon>
        <taxon>Agaricomycetes</taxon>
        <taxon>Agaricomycetidae</taxon>
        <taxon>Boletales</taxon>
        <taxon>Suillineae</taxon>
        <taxon>Rhizopogonaceae</taxon>
        <taxon>Rhizopogon</taxon>
    </lineage>
</organism>
<dbReference type="PANTHER" id="PTHR11774:SF4">
    <property type="entry name" value="GERANYLGERANYL TRANSFERASE TYPE-1 SUBUNIT BETA"/>
    <property type="match status" value="1"/>
</dbReference>
<comment type="similarity">
    <text evidence="2">Belongs to the protein prenyltransferase subunit beta family.</text>
</comment>
<keyword evidence="3" id="KW-0637">Prenyltransferase</keyword>
<protein>
    <recommendedName>
        <fullName evidence="8">Prenyltransferase alpha-alpha toroid domain-containing protein</fullName>
    </recommendedName>
</protein>
<keyword evidence="7" id="KW-0862">Zinc</keyword>
<evidence type="ECO:0000256" key="1">
    <source>
        <dbReference type="ARBA" id="ARBA00001947"/>
    </source>
</evidence>
<dbReference type="GO" id="GO:0005953">
    <property type="term" value="C:CAAX-protein geranylgeranyltransferase complex"/>
    <property type="evidence" value="ECO:0007669"/>
    <property type="project" value="TreeGrafter"/>
</dbReference>
<sequence>MSPTILPPLKKGGHATHCKRCLSGLPSSQVDLDPTKMALSFYCLGFLDLSGELEAKSKDWEREHWRDWIWTQQTREPIMASNMHAVIRQTEHIPLGGHYGTGFRPSSYMTATEYATEEYSDHNTPHIIMTYTALLSLSILRDDFSRLDRKGLLKFLRSCQNSDGSFSSEPLGGDSDLRTTFSAFSISSMLDDWSGMDVSSALRFISSCRTYEGGYGQSPSGEALGGTTYCALASLQLSKQLESLSTQDRQKTVRWLVQNQASNGGFRGRTNKDADACYCFWCGASLHVLDAGDLVDEAAMSSFIASCQFKYGGIAKTPGEHPDPYHTYLSLAAVALLPPNPSGEASWEICPLDPLLNATHQTSSWARAHIPAPKVDGDHAL</sequence>
<dbReference type="InterPro" id="IPR008930">
    <property type="entry name" value="Terpenoid_cyclase/PrenylTrfase"/>
</dbReference>
<dbReference type="EMBL" id="LVVM01003728">
    <property type="protein sequence ID" value="OJA14370.1"/>
    <property type="molecule type" value="Genomic_DNA"/>
</dbReference>
<keyword evidence="10" id="KW-1185">Reference proteome</keyword>
<evidence type="ECO:0000313" key="9">
    <source>
        <dbReference type="EMBL" id="OJA14370.1"/>
    </source>
</evidence>
<dbReference type="OrthoDB" id="24893at2759"/>
<keyword evidence="6" id="KW-0677">Repeat</keyword>
<evidence type="ECO:0000256" key="2">
    <source>
        <dbReference type="ARBA" id="ARBA00010497"/>
    </source>
</evidence>
<dbReference type="AlphaFoldDB" id="A0A1J8QY06"/>
<evidence type="ECO:0000313" key="10">
    <source>
        <dbReference type="Proteomes" id="UP000183567"/>
    </source>
</evidence>
<evidence type="ECO:0000256" key="5">
    <source>
        <dbReference type="ARBA" id="ARBA00022723"/>
    </source>
</evidence>
<reference evidence="9 10" key="1">
    <citation type="submission" date="2016-03" db="EMBL/GenBank/DDBJ databases">
        <title>Comparative genomics of the ectomycorrhizal sister species Rhizopogon vinicolor and Rhizopogon vesiculosus (Basidiomycota: Boletales) reveals a divergence of the mating type B locus.</title>
        <authorList>
            <person name="Mujic A.B."/>
            <person name="Kuo A."/>
            <person name="Tritt A."/>
            <person name="Lipzen A."/>
            <person name="Chen C."/>
            <person name="Johnson J."/>
            <person name="Sharma A."/>
            <person name="Barry K."/>
            <person name="Grigoriev I.V."/>
            <person name="Spatafora J.W."/>
        </authorList>
    </citation>
    <scope>NUCLEOTIDE SEQUENCE [LARGE SCALE GENOMIC DNA]</scope>
    <source>
        <strain evidence="9 10">AM-OR11-056</strain>
    </source>
</reference>
<dbReference type="PANTHER" id="PTHR11774">
    <property type="entry name" value="GERANYLGERANYL TRANSFERASE TYPE BETA SUBUNIT"/>
    <property type="match status" value="1"/>
</dbReference>
<evidence type="ECO:0000259" key="8">
    <source>
        <dbReference type="Pfam" id="PF00432"/>
    </source>
</evidence>
<dbReference type="GO" id="GO:0046872">
    <property type="term" value="F:metal ion binding"/>
    <property type="evidence" value="ECO:0007669"/>
    <property type="project" value="UniProtKB-KW"/>
</dbReference>
<keyword evidence="4" id="KW-0808">Transferase</keyword>
<evidence type="ECO:0000256" key="6">
    <source>
        <dbReference type="ARBA" id="ARBA00022737"/>
    </source>
</evidence>
<accession>A0A1J8QY06</accession>
<dbReference type="Pfam" id="PF00432">
    <property type="entry name" value="Prenyltrans"/>
    <property type="match status" value="1"/>
</dbReference>
<comment type="cofactor">
    <cofactor evidence="1">
        <name>Zn(2+)</name>
        <dbReference type="ChEBI" id="CHEBI:29105"/>
    </cofactor>
</comment>